<proteinExistence type="inferred from homology"/>
<keyword evidence="3" id="KW-0964">Secreted</keyword>
<evidence type="ECO:0000256" key="4">
    <source>
        <dbReference type="ARBA" id="ARBA00022690"/>
    </source>
</evidence>
<dbReference type="InterPro" id="IPR036186">
    <property type="entry name" value="Serpin_sf"/>
</dbReference>
<dbReference type="AlphaFoldDB" id="A0A3M6V472"/>
<evidence type="ECO:0000256" key="2">
    <source>
        <dbReference type="ARBA" id="ARBA00009500"/>
    </source>
</evidence>
<dbReference type="InterPro" id="IPR023795">
    <property type="entry name" value="Serpin_CS"/>
</dbReference>
<comment type="similarity">
    <text evidence="2 8">Belongs to the serpin family.</text>
</comment>
<dbReference type="SUPFAM" id="SSF56574">
    <property type="entry name" value="Serpins"/>
    <property type="match status" value="1"/>
</dbReference>
<dbReference type="SMART" id="SM00093">
    <property type="entry name" value="SERPIN"/>
    <property type="match status" value="1"/>
</dbReference>
<evidence type="ECO:0000256" key="7">
    <source>
        <dbReference type="ARBA" id="ARBA00023180"/>
    </source>
</evidence>
<organism evidence="10 11">
    <name type="scientific">Pocillopora damicornis</name>
    <name type="common">Cauliflower coral</name>
    <name type="synonym">Millepora damicornis</name>
    <dbReference type="NCBI Taxonomy" id="46731"/>
    <lineage>
        <taxon>Eukaryota</taxon>
        <taxon>Metazoa</taxon>
        <taxon>Cnidaria</taxon>
        <taxon>Anthozoa</taxon>
        <taxon>Hexacorallia</taxon>
        <taxon>Scleractinia</taxon>
        <taxon>Astrocoeniina</taxon>
        <taxon>Pocilloporidae</taxon>
        <taxon>Pocillopora</taxon>
    </lineage>
</organism>
<keyword evidence="6" id="KW-0722">Serine protease inhibitor</keyword>
<evidence type="ECO:0000313" key="11">
    <source>
        <dbReference type="Proteomes" id="UP000275408"/>
    </source>
</evidence>
<dbReference type="Pfam" id="PF00079">
    <property type="entry name" value="Serpin"/>
    <property type="match status" value="1"/>
</dbReference>
<accession>A0A3M6V472</accession>
<sequence length="386" mass="43538">MEAVIEANNKFTVEVHKALKNDQKFIGKNLFYSPSSLSIALAMTYLGAKGNTAGQMAKALKWDALPQEQLHTEQKHFLEALQASNTTSNQLLPANRLFVQKNFSLVEEFVEGTKKFYGAETALVDYQNDNEGARKEVNQWVEEKTKQKIKNIIAEGVFTTRTRLTLVNAIYFKGLWQNQFDEEATYPQQFFVSDGEKVEVKMMHVTKKFKHVEDDGDLGCQVLELPYQGEGLSMVLLLPHDINGLAKLEEGLTHYNLHKALQSVTKSRPHKVEVSLPRFRLTQQFLLNNVLEKMGATDMFSEFKADFSGISLGLEKLYVSHVIHKAFVEVNEKGTEAAAATAVVMMGRMALLNPIFCADHPFLFMICHKKTGAILFMGRLVKPEAE</sequence>
<dbReference type="PROSITE" id="PS00284">
    <property type="entry name" value="SERPIN"/>
    <property type="match status" value="1"/>
</dbReference>
<evidence type="ECO:0000313" key="10">
    <source>
        <dbReference type="EMBL" id="RMX60736.1"/>
    </source>
</evidence>
<dbReference type="Gene3D" id="3.30.497.10">
    <property type="entry name" value="Antithrombin, subunit I, domain 2"/>
    <property type="match status" value="1"/>
</dbReference>
<keyword evidence="7" id="KW-0325">Glycoprotein</keyword>
<dbReference type="OrthoDB" id="5966977at2759"/>
<comment type="subcellular location">
    <subcellularLocation>
        <location evidence="1">Secreted</location>
    </subcellularLocation>
</comment>
<name>A0A3M6V472_POCDA</name>
<dbReference type="InterPro" id="IPR042178">
    <property type="entry name" value="Serpin_sf_1"/>
</dbReference>
<dbReference type="FunFam" id="2.30.39.10:FF:000030">
    <property type="entry name" value="Serpin 2"/>
    <property type="match status" value="1"/>
</dbReference>
<dbReference type="STRING" id="46731.A0A3M6V472"/>
<evidence type="ECO:0000259" key="9">
    <source>
        <dbReference type="SMART" id="SM00093"/>
    </source>
</evidence>
<dbReference type="PANTHER" id="PTHR11461">
    <property type="entry name" value="SERINE PROTEASE INHIBITOR, SERPIN"/>
    <property type="match status" value="1"/>
</dbReference>
<dbReference type="EMBL" id="RCHS01000121">
    <property type="protein sequence ID" value="RMX60736.1"/>
    <property type="molecule type" value="Genomic_DNA"/>
</dbReference>
<dbReference type="CDD" id="cd19590">
    <property type="entry name" value="serpin_thermopin-like"/>
    <property type="match status" value="1"/>
</dbReference>
<dbReference type="OMA" id="IANRMYA"/>
<dbReference type="GO" id="GO:0004867">
    <property type="term" value="F:serine-type endopeptidase inhibitor activity"/>
    <property type="evidence" value="ECO:0007669"/>
    <property type="project" value="UniProtKB-KW"/>
</dbReference>
<dbReference type="InterPro" id="IPR023796">
    <property type="entry name" value="Serpin_dom"/>
</dbReference>
<dbReference type="InterPro" id="IPR042185">
    <property type="entry name" value="Serpin_sf_2"/>
</dbReference>
<dbReference type="PANTHER" id="PTHR11461:SF211">
    <property type="entry name" value="GH10112P-RELATED"/>
    <property type="match status" value="1"/>
</dbReference>
<comment type="caution">
    <text evidence="10">The sequence shown here is derived from an EMBL/GenBank/DDBJ whole genome shotgun (WGS) entry which is preliminary data.</text>
</comment>
<evidence type="ECO:0000256" key="5">
    <source>
        <dbReference type="ARBA" id="ARBA00022729"/>
    </source>
</evidence>
<keyword evidence="11" id="KW-1185">Reference proteome</keyword>
<reference evidence="10 11" key="1">
    <citation type="journal article" date="2018" name="Sci. Rep.">
        <title>Comparative analysis of the Pocillopora damicornis genome highlights role of immune system in coral evolution.</title>
        <authorList>
            <person name="Cunning R."/>
            <person name="Bay R.A."/>
            <person name="Gillette P."/>
            <person name="Baker A.C."/>
            <person name="Traylor-Knowles N."/>
        </authorList>
    </citation>
    <scope>NUCLEOTIDE SEQUENCE [LARGE SCALE GENOMIC DNA]</scope>
    <source>
        <strain evidence="10">RSMAS</strain>
        <tissue evidence="10">Whole animal</tissue>
    </source>
</reference>
<dbReference type="Proteomes" id="UP000275408">
    <property type="component" value="Unassembled WGS sequence"/>
</dbReference>
<protein>
    <recommendedName>
        <fullName evidence="9">Serpin domain-containing protein</fullName>
    </recommendedName>
</protein>
<dbReference type="GO" id="GO:0005615">
    <property type="term" value="C:extracellular space"/>
    <property type="evidence" value="ECO:0007669"/>
    <property type="project" value="InterPro"/>
</dbReference>
<gene>
    <name evidence="10" type="ORF">pdam_00006803</name>
</gene>
<keyword evidence="5" id="KW-0732">Signal</keyword>
<keyword evidence="4" id="KW-0646">Protease inhibitor</keyword>
<dbReference type="Gene3D" id="2.30.39.10">
    <property type="entry name" value="Alpha-1-antitrypsin, domain 1"/>
    <property type="match status" value="1"/>
</dbReference>
<dbReference type="InterPro" id="IPR000215">
    <property type="entry name" value="Serpin_fam"/>
</dbReference>
<feature type="domain" description="Serpin" evidence="9">
    <location>
        <begin position="13"/>
        <end position="383"/>
    </location>
</feature>
<evidence type="ECO:0000256" key="1">
    <source>
        <dbReference type="ARBA" id="ARBA00004613"/>
    </source>
</evidence>
<evidence type="ECO:0000256" key="3">
    <source>
        <dbReference type="ARBA" id="ARBA00022525"/>
    </source>
</evidence>
<evidence type="ECO:0000256" key="6">
    <source>
        <dbReference type="ARBA" id="ARBA00022900"/>
    </source>
</evidence>
<evidence type="ECO:0000256" key="8">
    <source>
        <dbReference type="RuleBase" id="RU000411"/>
    </source>
</evidence>